<evidence type="ECO:0000256" key="9">
    <source>
        <dbReference type="ARBA" id="ARBA00023273"/>
    </source>
</evidence>
<evidence type="ECO:0000256" key="3">
    <source>
        <dbReference type="ARBA" id="ARBA00022741"/>
    </source>
</evidence>
<dbReference type="GeneTree" id="ENSGT00940000158053"/>
<dbReference type="SMART" id="SM00242">
    <property type="entry name" value="MYSc"/>
    <property type="match status" value="1"/>
</dbReference>
<feature type="binding site" evidence="10">
    <location>
        <begin position="102"/>
        <end position="109"/>
    </location>
    <ligand>
        <name>ATP</name>
        <dbReference type="ChEBI" id="CHEBI:30616"/>
    </ligand>
</feature>
<evidence type="ECO:0000256" key="4">
    <source>
        <dbReference type="ARBA" id="ARBA00022840"/>
    </source>
</evidence>
<evidence type="ECO:0000259" key="11">
    <source>
        <dbReference type="PROSITE" id="PS51456"/>
    </source>
</evidence>
<organism evidence="13 15">
    <name type="scientific">Bos indicus x Bos taurus</name>
    <name type="common">Hybrid cattle</name>
    <dbReference type="NCBI Taxonomy" id="30522"/>
    <lineage>
        <taxon>Eukaryota</taxon>
        <taxon>Metazoa</taxon>
        <taxon>Chordata</taxon>
        <taxon>Craniata</taxon>
        <taxon>Vertebrata</taxon>
        <taxon>Euteleostomi</taxon>
        <taxon>Mammalia</taxon>
        <taxon>Eutheria</taxon>
        <taxon>Laurasiatheria</taxon>
        <taxon>Artiodactyla</taxon>
        <taxon>Ruminantia</taxon>
        <taxon>Pecora</taxon>
        <taxon>Bovidae</taxon>
        <taxon>Bovinae</taxon>
        <taxon>Bos</taxon>
    </lineage>
</organism>
<dbReference type="InterPro" id="IPR027417">
    <property type="entry name" value="P-loop_NTPase"/>
</dbReference>
<keyword evidence="9" id="KW-0966">Cell projection</keyword>
<dbReference type="PROSITE" id="PS51456">
    <property type="entry name" value="MYOSIN_MOTOR"/>
    <property type="match status" value="1"/>
</dbReference>
<dbReference type="PRINTS" id="PR00193">
    <property type="entry name" value="MYOSINHEAVY"/>
</dbReference>
<dbReference type="GO" id="GO:0005886">
    <property type="term" value="C:plasma membrane"/>
    <property type="evidence" value="ECO:0007669"/>
    <property type="project" value="TreeGrafter"/>
</dbReference>
<evidence type="ECO:0000256" key="7">
    <source>
        <dbReference type="ARBA" id="ARBA00023175"/>
    </source>
</evidence>
<dbReference type="FunFam" id="1.20.120.720:FF:000009">
    <property type="entry name" value="Unconventional myosin-Id"/>
    <property type="match status" value="1"/>
</dbReference>
<name>A0A4W2G8H5_BOBOX</name>
<dbReference type="Gene3D" id="1.20.120.720">
    <property type="entry name" value="Myosin VI head, motor domain, U50 subdomain"/>
    <property type="match status" value="1"/>
</dbReference>
<keyword evidence="6 10" id="KW-0518">Myosin</keyword>
<dbReference type="InterPro" id="IPR036961">
    <property type="entry name" value="Kinesin_motor_dom_sf"/>
</dbReference>
<evidence type="ECO:0000256" key="6">
    <source>
        <dbReference type="ARBA" id="ARBA00023123"/>
    </source>
</evidence>
<dbReference type="InterPro" id="IPR036072">
    <property type="entry name" value="MYSc_Myo1"/>
</dbReference>
<keyword evidence="5" id="KW-0112">Calmodulin-binding</keyword>
<evidence type="ECO:0000256" key="1">
    <source>
        <dbReference type="ARBA" id="ARBA00004316"/>
    </source>
</evidence>
<evidence type="ECO:0000256" key="5">
    <source>
        <dbReference type="ARBA" id="ARBA00022860"/>
    </source>
</evidence>
<gene>
    <name evidence="13" type="primary">MYO1G</name>
</gene>
<dbReference type="PROSITE" id="PS50096">
    <property type="entry name" value="IQ"/>
    <property type="match status" value="1"/>
</dbReference>
<evidence type="ECO:0000313" key="15">
    <source>
        <dbReference type="Proteomes" id="UP000429181"/>
    </source>
</evidence>
<dbReference type="GO" id="GO:0000146">
    <property type="term" value="F:microfilament motor activity"/>
    <property type="evidence" value="ECO:0007669"/>
    <property type="project" value="TreeGrafter"/>
</dbReference>
<evidence type="ECO:0000256" key="10">
    <source>
        <dbReference type="PROSITE-ProRule" id="PRU00782"/>
    </source>
</evidence>
<feature type="domain" description="TH1" evidence="12">
    <location>
        <begin position="819"/>
        <end position="948"/>
    </location>
</feature>
<reference evidence="14 15" key="1">
    <citation type="submission" date="2018-11" db="EMBL/GenBank/DDBJ databases">
        <title>Haplotype-resolved cattle genomes.</title>
        <authorList>
            <person name="Low W.Y."/>
            <person name="Tearle R."/>
            <person name="Bickhart D.M."/>
            <person name="Rosen B.D."/>
            <person name="Koren S."/>
            <person name="Rhie A."/>
            <person name="Hiendleder S."/>
            <person name="Phillippy A.M."/>
            <person name="Smith T.P.L."/>
            <person name="Williams J.L."/>
        </authorList>
    </citation>
    <scope>NUCLEOTIDE SEQUENCE [LARGE SCALE GENOMIC DNA]</scope>
</reference>
<dbReference type="Ensembl" id="ENSBIXT00000026493.1">
    <property type="protein sequence ID" value="ENSBIXP00000015180.1"/>
    <property type="gene ID" value="ENSBIXG00000019739.1"/>
</dbReference>
<dbReference type="Gene3D" id="1.10.10.820">
    <property type="match status" value="1"/>
</dbReference>
<keyword evidence="4 10" id="KW-0067">ATP-binding</keyword>
<feature type="domain" description="Myosin motor" evidence="11">
    <location>
        <begin position="9"/>
        <end position="702"/>
    </location>
</feature>
<dbReference type="Proteomes" id="UP000429181">
    <property type="component" value="Chromosome 4"/>
</dbReference>
<reference evidence="13" key="2">
    <citation type="submission" date="2025-05" db="UniProtKB">
        <authorList>
            <consortium name="Ensembl"/>
        </authorList>
    </citation>
    <scope>IDENTIFICATION</scope>
</reference>
<dbReference type="GO" id="GO:0051015">
    <property type="term" value="F:actin filament binding"/>
    <property type="evidence" value="ECO:0007669"/>
    <property type="project" value="TreeGrafter"/>
</dbReference>
<dbReference type="InterPro" id="IPR010926">
    <property type="entry name" value="Myosin_TH1"/>
</dbReference>
<dbReference type="Pfam" id="PF00063">
    <property type="entry name" value="Myosin_head"/>
    <property type="match status" value="1"/>
</dbReference>
<dbReference type="GO" id="GO:0005737">
    <property type="term" value="C:cytoplasm"/>
    <property type="evidence" value="ECO:0007669"/>
    <property type="project" value="TreeGrafter"/>
</dbReference>
<dbReference type="SUPFAM" id="SSF52540">
    <property type="entry name" value="P-loop containing nucleoside triphosphate hydrolases"/>
    <property type="match status" value="1"/>
</dbReference>
<dbReference type="GO" id="GO:0007015">
    <property type="term" value="P:actin filament organization"/>
    <property type="evidence" value="ECO:0007669"/>
    <property type="project" value="TreeGrafter"/>
</dbReference>
<dbReference type="PROSITE" id="PS51757">
    <property type="entry name" value="TH1"/>
    <property type="match status" value="1"/>
</dbReference>
<dbReference type="PANTHER" id="PTHR13140:SF381">
    <property type="entry name" value="UNCONVENTIONAL MYOSIN-IG"/>
    <property type="match status" value="1"/>
</dbReference>
<dbReference type="Ensembl" id="ENSBIXT00005024424.1">
    <property type="protein sequence ID" value="ENSBIXP00005014200.1"/>
    <property type="gene ID" value="ENSBIXG00005018219.1"/>
</dbReference>
<dbReference type="InterPro" id="IPR001609">
    <property type="entry name" value="Myosin_head_motor_dom-like"/>
</dbReference>
<keyword evidence="3 10" id="KW-0547">Nucleotide-binding</keyword>
<dbReference type="GO" id="GO:0006897">
    <property type="term" value="P:endocytosis"/>
    <property type="evidence" value="ECO:0007669"/>
    <property type="project" value="TreeGrafter"/>
</dbReference>
<evidence type="ECO:0000259" key="12">
    <source>
        <dbReference type="PROSITE" id="PS51757"/>
    </source>
</evidence>
<keyword evidence="14" id="KW-1185">Reference proteome</keyword>
<accession>A0A4W2G8H5</accession>
<dbReference type="GO" id="GO:0030048">
    <property type="term" value="P:actin filament-based movement"/>
    <property type="evidence" value="ECO:0007669"/>
    <property type="project" value="TreeGrafter"/>
</dbReference>
<dbReference type="GO" id="GO:0005524">
    <property type="term" value="F:ATP binding"/>
    <property type="evidence" value="ECO:0007669"/>
    <property type="project" value="UniProtKB-UniRule"/>
</dbReference>
<dbReference type="Gene3D" id="1.20.5.4820">
    <property type="match status" value="1"/>
</dbReference>
<dbReference type="Gene3D" id="3.40.850.10">
    <property type="entry name" value="Kinesin motor domain"/>
    <property type="match status" value="1"/>
</dbReference>
<evidence type="ECO:0000256" key="2">
    <source>
        <dbReference type="ARBA" id="ARBA00008314"/>
    </source>
</evidence>
<dbReference type="GO" id="GO:0005902">
    <property type="term" value="C:microvillus"/>
    <property type="evidence" value="ECO:0007669"/>
    <property type="project" value="TreeGrafter"/>
</dbReference>
<sequence>MEDDEGPECGKPDFVLLDQVTMEDFMENLKLRFEKGRIYTYIGEVLVSVNPYQELPLYGPEAIARYQGRELYERPPHLYAVANAAYRAMKRRSRDTCIVISGESGAGKTEASKHIMQYIAAVTNPSQRAEVERVKDVLLKSTCVLEAFGNARTNRNHNSSRFGKYMDINFDFKGDPVGGHIHSYLLEKSRVLKQHVGERNFHAFYQVLRGCEDEELQELHLQRNPAVYNFTRQGAGLNVLDIDEKSHHQAVTEAMRVIGFSPEEVASVHRILAAILHLGNIEFVELESNLEQGRLAVTEEVLVDHVAELTATPRELVLRCLLARTVASGGREVIEKGHTAAEASYARDACAKAVYQRLFEWVVDRINHVMEPRDRDPRRDGKDTVIGVLDIYGFEVFPVNSFEQFCINYCNEKLQQLFIQLILKQEQEEYEREGIAWQTVEYFNNATIVDLVERPHRGILSVLDEACSTAGPITDRIFLQTLDTHHRHHPHYTSRQLCPTDKTMEFGRDFRIKHYAGDVTYSVEGFIDKNRDFLFQDFKRLLYNSKDPTLRAMWPDGQQDITEVTKRPLTAGTLFKNSMVALVENLASKEPFYVRCIKPNEDKVAGKLDEGHCRHQVAYLGLLENVRVRRAGFASRQPYARFLLRYKMTCEYTWPNHLLGSDKAAVGALLEQHGLQGDVAFGHSKLFIRSPRTLVTLEQSRACLIPIIVLLLQKAWRGTLARRRCRRLRAIYTIMRCFRRHKVRAHLTELQRRFQAARQPPHYGRDLVWPPPPTVLQPFQDICQALFSRWRARQLVKNIPPSDMAQIKAKVAAMAALQELRQDWGCRRAWARDYLSSATDNPTASGLFAQRLKTLREKDGFGAVLFSSHVRKVNRFNKSRDRALLLTDRHLYKLEPGRQYRVMRAVPLDAVSPVGGQRHSPGSSGPSVLLGTAAGPLPSGLPGMTRAI</sequence>
<dbReference type="AlphaFoldDB" id="A0A4W2G8H5"/>
<dbReference type="Proteomes" id="UP000314981">
    <property type="component" value="Chromosome 4"/>
</dbReference>
<protein>
    <submittedName>
        <fullName evidence="13">Myosin IG</fullName>
    </submittedName>
</protein>
<feature type="region of interest" description="Actin-binding" evidence="10">
    <location>
        <begin position="579"/>
        <end position="601"/>
    </location>
</feature>
<comment type="subcellular location">
    <subcellularLocation>
        <location evidence="1">Cell projection</location>
    </subcellularLocation>
</comment>
<proteinExistence type="inferred from homology"/>
<dbReference type="GO" id="GO:0005516">
    <property type="term" value="F:calmodulin binding"/>
    <property type="evidence" value="ECO:0007669"/>
    <property type="project" value="UniProtKB-KW"/>
</dbReference>
<dbReference type="FunFam" id="1.20.58.530:FF:000004">
    <property type="entry name" value="Unconventional myosin ID"/>
    <property type="match status" value="1"/>
</dbReference>
<dbReference type="FunFam" id="1.10.10.820:FF:000001">
    <property type="entry name" value="Myosin heavy chain"/>
    <property type="match status" value="1"/>
</dbReference>
<dbReference type="CDD" id="cd01378">
    <property type="entry name" value="MYSc_Myo1"/>
    <property type="match status" value="1"/>
</dbReference>
<evidence type="ECO:0000313" key="14">
    <source>
        <dbReference type="Proteomes" id="UP000314981"/>
    </source>
</evidence>
<evidence type="ECO:0000313" key="13">
    <source>
        <dbReference type="Ensembl" id="ENSBIXP00005014200.1"/>
    </source>
</evidence>
<dbReference type="GO" id="GO:0016459">
    <property type="term" value="C:myosin complex"/>
    <property type="evidence" value="ECO:0007669"/>
    <property type="project" value="UniProtKB-KW"/>
</dbReference>
<dbReference type="Pfam" id="PF06017">
    <property type="entry name" value="Myosin_TH1"/>
    <property type="match status" value="1"/>
</dbReference>
<evidence type="ECO:0000256" key="8">
    <source>
        <dbReference type="ARBA" id="ARBA00023203"/>
    </source>
</evidence>
<keyword evidence="8 10" id="KW-0009">Actin-binding</keyword>
<keyword evidence="7 10" id="KW-0505">Motor protein</keyword>
<dbReference type="PANTHER" id="PTHR13140">
    <property type="entry name" value="MYOSIN"/>
    <property type="match status" value="1"/>
</dbReference>
<dbReference type="FunFam" id="1.20.5.4820:FF:000003">
    <property type="entry name" value="Unconventional myosin ID"/>
    <property type="match status" value="1"/>
</dbReference>
<comment type="similarity">
    <text evidence="2 10">Belongs to the TRAFAC class myosin-kinesin ATPase superfamily. Myosin family.</text>
</comment>
<dbReference type="Gene3D" id="1.20.58.530">
    <property type="match status" value="1"/>
</dbReference>